<keyword evidence="2" id="KW-1185">Reference proteome</keyword>
<proteinExistence type="predicted"/>
<evidence type="ECO:0000313" key="1">
    <source>
        <dbReference type="EMBL" id="KAJ5480887.1"/>
    </source>
</evidence>
<accession>A0A9W9X2D4</accession>
<organism evidence="1 2">
    <name type="scientific">Penicillium diatomitis</name>
    <dbReference type="NCBI Taxonomy" id="2819901"/>
    <lineage>
        <taxon>Eukaryota</taxon>
        <taxon>Fungi</taxon>
        <taxon>Dikarya</taxon>
        <taxon>Ascomycota</taxon>
        <taxon>Pezizomycotina</taxon>
        <taxon>Eurotiomycetes</taxon>
        <taxon>Eurotiomycetidae</taxon>
        <taxon>Eurotiales</taxon>
        <taxon>Aspergillaceae</taxon>
        <taxon>Penicillium</taxon>
    </lineage>
</organism>
<comment type="caution">
    <text evidence="1">The sequence shown here is derived from an EMBL/GenBank/DDBJ whole genome shotgun (WGS) entry which is preliminary data.</text>
</comment>
<dbReference type="AlphaFoldDB" id="A0A9W9X2D4"/>
<dbReference type="EMBL" id="JAPWDQ010000009">
    <property type="protein sequence ID" value="KAJ5480887.1"/>
    <property type="molecule type" value="Genomic_DNA"/>
</dbReference>
<dbReference type="GeneID" id="81626631"/>
<dbReference type="RefSeq" id="XP_056788317.1">
    <property type="nucleotide sequence ID" value="XM_056936382.1"/>
</dbReference>
<reference evidence="1" key="1">
    <citation type="submission" date="2022-12" db="EMBL/GenBank/DDBJ databases">
        <authorList>
            <person name="Petersen C."/>
        </authorList>
    </citation>
    <scope>NUCLEOTIDE SEQUENCE</scope>
    <source>
        <strain evidence="1">IBT 30728</strain>
    </source>
</reference>
<protein>
    <submittedName>
        <fullName evidence="1">Uncharacterized protein</fullName>
    </submittedName>
</protein>
<sequence length="64" mass="6888">MISSSGLQVWSRGLEVDLIDRSGNKITAIHVYAFAAPLEPEMLSEPRASVVSGTGHNYSQRSAV</sequence>
<name>A0A9W9X2D4_9EURO</name>
<gene>
    <name evidence="1" type="ORF">N7539_006781</name>
</gene>
<reference evidence="1" key="2">
    <citation type="journal article" date="2023" name="IMA Fungus">
        <title>Comparative genomic study of the Penicillium genus elucidates a diverse pangenome and 15 lateral gene transfer events.</title>
        <authorList>
            <person name="Petersen C."/>
            <person name="Sorensen T."/>
            <person name="Nielsen M.R."/>
            <person name="Sondergaard T.E."/>
            <person name="Sorensen J.L."/>
            <person name="Fitzpatrick D.A."/>
            <person name="Frisvad J.C."/>
            <person name="Nielsen K.L."/>
        </authorList>
    </citation>
    <scope>NUCLEOTIDE SEQUENCE</scope>
    <source>
        <strain evidence="1">IBT 30728</strain>
    </source>
</reference>
<dbReference type="Proteomes" id="UP001148312">
    <property type="component" value="Unassembled WGS sequence"/>
</dbReference>
<evidence type="ECO:0000313" key="2">
    <source>
        <dbReference type="Proteomes" id="UP001148312"/>
    </source>
</evidence>